<evidence type="ECO:0000313" key="2">
    <source>
        <dbReference type="Proteomes" id="UP000754883"/>
    </source>
</evidence>
<sequence>MDTLSDWAGVVQTTSADDGLQHLLDLLGLISHVALELLPFDVPGGQLLKLLGALKGLRIFGLEGADMPLGSGLVTIVGALKKPSEGLGFFM</sequence>
<dbReference type="AlphaFoldDB" id="A0A9N9XT64"/>
<gene>
    <name evidence="1" type="ORF">CBYS24578_00000840</name>
</gene>
<organism evidence="1 2">
    <name type="scientific">Clonostachys byssicola</name>
    <dbReference type="NCBI Taxonomy" id="160290"/>
    <lineage>
        <taxon>Eukaryota</taxon>
        <taxon>Fungi</taxon>
        <taxon>Dikarya</taxon>
        <taxon>Ascomycota</taxon>
        <taxon>Pezizomycotina</taxon>
        <taxon>Sordariomycetes</taxon>
        <taxon>Hypocreomycetidae</taxon>
        <taxon>Hypocreales</taxon>
        <taxon>Bionectriaceae</taxon>
        <taxon>Clonostachys</taxon>
    </lineage>
</organism>
<accession>A0A9N9XT64</accession>
<protein>
    <submittedName>
        <fullName evidence="1">Uncharacterized protein</fullName>
    </submittedName>
</protein>
<dbReference type="Proteomes" id="UP000754883">
    <property type="component" value="Unassembled WGS sequence"/>
</dbReference>
<name>A0A9N9XT64_9HYPO</name>
<comment type="caution">
    <text evidence="1">The sequence shown here is derived from an EMBL/GenBank/DDBJ whole genome shotgun (WGS) entry which is preliminary data.</text>
</comment>
<proteinExistence type="predicted"/>
<evidence type="ECO:0000313" key="1">
    <source>
        <dbReference type="EMBL" id="CAG9972029.1"/>
    </source>
</evidence>
<reference evidence="1" key="1">
    <citation type="submission" date="2021-10" db="EMBL/GenBank/DDBJ databases">
        <authorList>
            <person name="Piombo E."/>
        </authorList>
    </citation>
    <scope>NUCLEOTIDE SEQUENCE</scope>
</reference>
<dbReference type="EMBL" id="CABFNO020001240">
    <property type="protein sequence ID" value="CAG9972029.1"/>
    <property type="molecule type" value="Genomic_DNA"/>
</dbReference>
<keyword evidence="2" id="KW-1185">Reference proteome</keyword>